<feature type="chain" id="PRO_5038853411" evidence="2">
    <location>
        <begin position="46"/>
        <end position="2208"/>
    </location>
</feature>
<dbReference type="InterPro" id="IPR031325">
    <property type="entry name" value="RHS_repeat"/>
</dbReference>
<dbReference type="RefSeq" id="WP_184958625.1">
    <property type="nucleotide sequence ID" value="NZ_BAAAWF010000028.1"/>
</dbReference>
<feature type="region of interest" description="Disordered" evidence="1">
    <location>
        <begin position="116"/>
        <end position="137"/>
    </location>
</feature>
<evidence type="ECO:0000256" key="1">
    <source>
        <dbReference type="SAM" id="MobiDB-lite"/>
    </source>
</evidence>
<accession>A0A7W9PNI2</accession>
<feature type="signal peptide" evidence="2">
    <location>
        <begin position="1"/>
        <end position="45"/>
    </location>
</feature>
<comment type="caution">
    <text evidence="3">The sequence shown here is derived from an EMBL/GenBank/DDBJ whole genome shotgun (WGS) entry which is preliminary data.</text>
</comment>
<organism evidence="3 4">
    <name type="scientific">Streptomyces echinatus</name>
    <dbReference type="NCBI Taxonomy" id="67293"/>
    <lineage>
        <taxon>Bacteria</taxon>
        <taxon>Bacillati</taxon>
        <taxon>Actinomycetota</taxon>
        <taxon>Actinomycetes</taxon>
        <taxon>Kitasatosporales</taxon>
        <taxon>Streptomycetaceae</taxon>
        <taxon>Streptomyces</taxon>
    </lineage>
</organism>
<dbReference type="PANTHER" id="PTHR32305:SF17">
    <property type="entry name" value="TRNA NUCLEASE WAPA"/>
    <property type="match status" value="1"/>
</dbReference>
<reference evidence="3 4" key="1">
    <citation type="submission" date="2020-08" db="EMBL/GenBank/DDBJ databases">
        <title>Genomic Encyclopedia of Type Strains, Phase III (KMG-III): the genomes of soil and plant-associated and newly described type strains.</title>
        <authorList>
            <person name="Whitman W."/>
        </authorList>
    </citation>
    <scope>NUCLEOTIDE SEQUENCE [LARGE SCALE GENOMIC DNA]</scope>
    <source>
        <strain evidence="3 4">CECT 3313</strain>
    </source>
</reference>
<dbReference type="InterPro" id="IPR050708">
    <property type="entry name" value="T6SS_VgrG/RHS"/>
</dbReference>
<gene>
    <name evidence="3" type="ORF">FHS34_000224</name>
</gene>
<proteinExistence type="predicted"/>
<dbReference type="EMBL" id="JACHJK010000001">
    <property type="protein sequence ID" value="MBB5924789.1"/>
    <property type="molecule type" value="Genomic_DNA"/>
</dbReference>
<dbReference type="PANTHER" id="PTHR32305">
    <property type="match status" value="1"/>
</dbReference>
<dbReference type="NCBIfam" id="TIGR03696">
    <property type="entry name" value="Rhs_assc_core"/>
    <property type="match status" value="1"/>
</dbReference>
<keyword evidence="4" id="KW-1185">Reference proteome</keyword>
<dbReference type="Proteomes" id="UP000585836">
    <property type="component" value="Unassembled WGS sequence"/>
</dbReference>
<evidence type="ECO:0000256" key="2">
    <source>
        <dbReference type="SAM" id="SignalP"/>
    </source>
</evidence>
<name>A0A7W9PNI2_9ACTN</name>
<evidence type="ECO:0000313" key="4">
    <source>
        <dbReference type="Proteomes" id="UP000585836"/>
    </source>
</evidence>
<dbReference type="Pfam" id="PF05593">
    <property type="entry name" value="RHS_repeat"/>
    <property type="match status" value="1"/>
</dbReference>
<keyword evidence="2" id="KW-0732">Signal</keyword>
<sequence length="2208" mass="235018">MPYRPPVRPAPDRTGPARVPWLRRVSAIVSLGMLPGLLAPAAALAADRDPLGRPELSAPHAQNVVRFKARNDARSAATVKAAAEADRTAAARAGKDRARGTSWPVHGATRLTMPASGAASAEAGGLPVTHAPPAGRGTRRAASVSVEVLDQKATRALGVKGVVLKVTGPQGGGRARLGIDYADFASAYGGDWAGRLSVLRLPDCAAEPAAAKTGKCHSATPVRTVNSRDRERVTADLTFGAATTAKSAAATTAKSSAKTAAGATRSAPAVGAAGQTMMLAVAAGSASADGDYKATPLSASSTWEAGNSSGTFTWSYPLKAPQAAAGPAPQLEVSYDSGSVDGRTATTNNQGTQVGEGFDITSSFVERKYGSCDDDGQDGKYDLCWKYDNASLVLNGKATELVKDDTTGEWRLKNDDASKVTHSTGASNGDDDGEYWTVVTGDGTTYVFGLNKLDGAGTDDRTKSVWTVPVFGDDEGEPGYSDGTSFSGRDKKQAWRWNLDYVEDTHGNAMSYWYEDETNNYDKLGDDNTGTQYTRGGYLKEIRYGQRAGALFSATPAASHKVVLTYAERCVASGTGCDSLTEDTRDNWPDVPFDRICKDGDKCPYLDSPTFFTRKRLTGVSTYAWDAAAATPAFAPVDSWELKQLYLDPGDTGDSTDQSLWLDEIRHTGKHGTDIALDPVKFSHVFLPNRVDSPSDDILSFERPRLKTVVSETGAQTIVDYMPADCVAGQTMPQPDENTKRCYPVYWSPNGEQTPVLDWFQKYPVSAVRTTDPLGGSEAVQHTYQYSGGGAWHYNDDPLTPAKERTWSQWRGFARVTHLTGPSGGTQSKTVSVYLRGMDGDRVLGSDGKTVDPDKRKTVTVTGVKAAEITDSDQYAGFTRETVAYDGDKEVSGTVNDPWSQRTATQHKSYADTEAYYLRVGASHARTAITSGLTPYDRTRTTANTFDDHGMPVTVEDRGDDAVTGDEKCTRTWYARNDALGLTSLVSRTRIVSRACSVADSALDLPADHTRPGDVVSDKATAYDTLTWSATQKPTKGDGRWAGRAQGYGSDDQPQWQQTAVTEYDTLGRPTLVKNADDVVTSTTAYDPPAGGPLTRTTIGNAKKFQTVTVKDFATGADLKVTDANGKVTETEYDSLGRVTSVWLPNRLRALNKSANYVYAYSVNSTSLPWVSSASLKGDGSGYNTTYEIFDSLLRTRQVQAPSAVGGRVIAQTLYDGRGLAVTAQSDIWDDKAAPSGTLVQIDGGQAPKQTDTVYDGMGRATRATTKTYGVAKWSVDTTYQGDTVLTSAPAGGSANAVVTNALGDTVERREYAGSQPTGTDYMTTRYGYDGADRQKSITAHDKSAWSYTYDLFGRQVTVTDPDKGDTVTDYDDLDQAIKSTTDGGKKVLLFEYDVLGRKSGMWQTSKTDANKLAAWTFDQLAKGQQDTAVRYEGGVAGKAYTQQVTSYDALYKVTGNKLVLPAGDPLVAAGVSSTLSFSTGYNLDGTVKQAAAPAVAGLPAETVSYTYDALGQVQTAKGTTGYLQSVAYSPLGDARQLTLATDPTSAKKVYLNNDYEAGTRRLTRSYVTDDVHGYMLQELKYGQDDAGNITSVFDGTTLGGTGKADYQCFAYDGHRRLSEAWTPKTADCAAAGRTTANLGGAAPYWTSYQYNDSGLRSQQVEHSASGDVTTDYKYGTAKGQPHALSSTVSGSKTVSYTYDSTGNTETRPGTQATQSLVWNSEGNLATAGEPAAGGKPATGTGYLYDASGQLLIRRPTTTDGETVLYLGTTEVRLKVSGNGATKALSGARSYKAGDTIIGVRTSTAGQTGTKLCFLAGDNHGTSSLAIASDTLAFVKRYTAPFGAPRGTASGSWPDDKGFLGKPADQTTGLTQLGARQYDPAIGRFLSVDPLLEPERPQTLNGYAYASNSPVTNSDPAGTSDGLGALLGLIGAVIGGAVGGVIGAVGAAITVAGSLGGGGGTAPTNPSGWTAMGETWRPGATYNFITKSWDTPFNPVGKSVDLFAGIPDWGIVSDPKAANQWESSRSLFLGWLWGGGYPLSDHQDFRGGDAFTAILAKDDTVSGWRSRMVGQAREGSKGVFAKEVDIQYQDKGPDPGSSIWHANSLRGFANDMLGIFSGGRLGTPNEADAFLGTWSGTAKIKTINKKEGSVTLQFTAYNESDWRSATHVIPRSWNPAFKDTFGAHVHEDFSWEEKWPVNTCVNYSDWLQ</sequence>
<evidence type="ECO:0000313" key="3">
    <source>
        <dbReference type="EMBL" id="MBB5924789.1"/>
    </source>
</evidence>
<dbReference type="InterPro" id="IPR022385">
    <property type="entry name" value="Rhs_assc_core"/>
</dbReference>
<dbReference type="Gene3D" id="2.180.10.10">
    <property type="entry name" value="RHS repeat-associated core"/>
    <property type="match status" value="2"/>
</dbReference>
<protein>
    <submittedName>
        <fullName evidence="3">RHS repeat-associated protein</fullName>
    </submittedName>
</protein>